<evidence type="ECO:0000259" key="11">
    <source>
        <dbReference type="PROSITE" id="PS51199"/>
    </source>
</evidence>
<dbReference type="GO" id="GO:0003677">
    <property type="term" value="F:DNA binding"/>
    <property type="evidence" value="ECO:0007669"/>
    <property type="project" value="UniProtKB-KW"/>
</dbReference>
<dbReference type="SUPFAM" id="SSF48024">
    <property type="entry name" value="N-terminal domain of DnaB helicase"/>
    <property type="match status" value="1"/>
</dbReference>
<dbReference type="GO" id="GO:0006260">
    <property type="term" value="P:DNA replication"/>
    <property type="evidence" value="ECO:0007669"/>
    <property type="project" value="UniProtKB-KW"/>
</dbReference>
<dbReference type="EC" id="5.6.2.3" evidence="9"/>
<keyword evidence="6" id="KW-0067">ATP-binding</keyword>
<evidence type="ECO:0000313" key="12">
    <source>
        <dbReference type="EMBL" id="CAB4155989.1"/>
    </source>
</evidence>
<evidence type="ECO:0000256" key="2">
    <source>
        <dbReference type="ARBA" id="ARBA00022705"/>
    </source>
</evidence>
<keyword evidence="7" id="KW-0238">DNA-binding</keyword>
<name>A0A6J5NA51_9CAUD</name>
<protein>
    <recommendedName>
        <fullName evidence="9">DNA 5'-3' helicase</fullName>
        <ecNumber evidence="9">5.6.2.3</ecNumber>
    </recommendedName>
</protein>
<organism evidence="12">
    <name type="scientific">uncultured Caudovirales phage</name>
    <dbReference type="NCBI Taxonomy" id="2100421"/>
    <lineage>
        <taxon>Viruses</taxon>
        <taxon>Duplodnaviria</taxon>
        <taxon>Heunggongvirae</taxon>
        <taxon>Uroviricota</taxon>
        <taxon>Caudoviricetes</taxon>
        <taxon>Peduoviridae</taxon>
        <taxon>Maltschvirus</taxon>
        <taxon>Maltschvirus maltsch</taxon>
    </lineage>
</organism>
<dbReference type="Gene3D" id="3.40.50.300">
    <property type="entry name" value="P-loop containing nucleotide triphosphate hydrolases"/>
    <property type="match status" value="1"/>
</dbReference>
<keyword evidence="5 12" id="KW-0347">Helicase</keyword>
<evidence type="ECO:0000256" key="1">
    <source>
        <dbReference type="ARBA" id="ARBA00008428"/>
    </source>
</evidence>
<dbReference type="PANTHER" id="PTHR30153">
    <property type="entry name" value="REPLICATIVE DNA HELICASE DNAB"/>
    <property type="match status" value="1"/>
</dbReference>
<gene>
    <name evidence="12" type="ORF">UFOVP673_32</name>
</gene>
<dbReference type="InterPro" id="IPR007694">
    <property type="entry name" value="DNA_helicase_DnaB-like_C"/>
</dbReference>
<keyword evidence="2" id="KW-0235">DNA replication</keyword>
<dbReference type="InterPro" id="IPR027417">
    <property type="entry name" value="P-loop_NTPase"/>
</dbReference>
<keyword evidence="4" id="KW-0378">Hydrolase</keyword>
<evidence type="ECO:0000256" key="10">
    <source>
        <dbReference type="ARBA" id="ARBA00048954"/>
    </source>
</evidence>
<dbReference type="GO" id="GO:0005524">
    <property type="term" value="F:ATP binding"/>
    <property type="evidence" value="ECO:0007669"/>
    <property type="project" value="UniProtKB-KW"/>
</dbReference>
<dbReference type="InterPro" id="IPR016136">
    <property type="entry name" value="DNA_helicase_N/primase_C"/>
</dbReference>
<evidence type="ECO:0000256" key="5">
    <source>
        <dbReference type="ARBA" id="ARBA00022806"/>
    </source>
</evidence>
<keyword evidence="8" id="KW-0413">Isomerase</keyword>
<dbReference type="InterPro" id="IPR036185">
    <property type="entry name" value="DNA_heli_DnaB-like_N_sf"/>
</dbReference>
<proteinExistence type="inferred from homology"/>
<dbReference type="Pfam" id="PF03796">
    <property type="entry name" value="DnaB_C"/>
    <property type="match status" value="1"/>
</dbReference>
<accession>A0A6J5NA51</accession>
<evidence type="ECO:0000256" key="9">
    <source>
        <dbReference type="ARBA" id="ARBA00044969"/>
    </source>
</evidence>
<dbReference type="EMBL" id="LR796631">
    <property type="protein sequence ID" value="CAB4155989.1"/>
    <property type="molecule type" value="Genomic_DNA"/>
</dbReference>
<keyword evidence="3" id="KW-0547">Nucleotide-binding</keyword>
<evidence type="ECO:0000256" key="6">
    <source>
        <dbReference type="ARBA" id="ARBA00022840"/>
    </source>
</evidence>
<reference evidence="12" key="1">
    <citation type="submission" date="2020-04" db="EMBL/GenBank/DDBJ databases">
        <authorList>
            <person name="Chiriac C."/>
            <person name="Salcher M."/>
            <person name="Ghai R."/>
            <person name="Kavagutti S V."/>
        </authorList>
    </citation>
    <scope>NUCLEOTIDE SEQUENCE</scope>
</reference>
<dbReference type="PANTHER" id="PTHR30153:SF2">
    <property type="entry name" value="REPLICATIVE DNA HELICASE"/>
    <property type="match status" value="1"/>
</dbReference>
<evidence type="ECO:0000256" key="4">
    <source>
        <dbReference type="ARBA" id="ARBA00022801"/>
    </source>
</evidence>
<dbReference type="Gene3D" id="1.10.860.10">
    <property type="entry name" value="DNAb Helicase, Chain A"/>
    <property type="match status" value="1"/>
</dbReference>
<dbReference type="GO" id="GO:0016787">
    <property type="term" value="F:hydrolase activity"/>
    <property type="evidence" value="ECO:0007669"/>
    <property type="project" value="UniProtKB-KW"/>
</dbReference>
<dbReference type="SUPFAM" id="SSF52540">
    <property type="entry name" value="P-loop containing nucleoside triphosphate hydrolases"/>
    <property type="match status" value="1"/>
</dbReference>
<dbReference type="Pfam" id="PF00772">
    <property type="entry name" value="DnaB"/>
    <property type="match status" value="1"/>
</dbReference>
<comment type="catalytic activity">
    <reaction evidence="10">
        <text>ATP + H2O = ADP + phosphate + H(+)</text>
        <dbReference type="Rhea" id="RHEA:13065"/>
        <dbReference type="ChEBI" id="CHEBI:15377"/>
        <dbReference type="ChEBI" id="CHEBI:15378"/>
        <dbReference type="ChEBI" id="CHEBI:30616"/>
        <dbReference type="ChEBI" id="CHEBI:43474"/>
        <dbReference type="ChEBI" id="CHEBI:456216"/>
        <dbReference type="EC" id="5.6.2.3"/>
    </reaction>
</comment>
<evidence type="ECO:0000256" key="7">
    <source>
        <dbReference type="ARBA" id="ARBA00023125"/>
    </source>
</evidence>
<feature type="domain" description="SF4 helicase" evidence="11">
    <location>
        <begin position="208"/>
        <end position="417"/>
    </location>
</feature>
<comment type="similarity">
    <text evidence="1">Belongs to the helicase family. DnaB subfamily.</text>
</comment>
<dbReference type="InterPro" id="IPR007693">
    <property type="entry name" value="DNA_helicase_DnaB-like_N"/>
</dbReference>
<evidence type="ECO:0000256" key="8">
    <source>
        <dbReference type="ARBA" id="ARBA00023235"/>
    </source>
</evidence>
<sequence>MTTPQASSYGRKRHEQMTAEECLASINVPLPHSEESEKGVISSIIQDPRRLSTLRSKLGPDSFYHESNRIIYSELLAMDEHDIPIDAIAITNRLRDQEKLERVGGAAAIIEIFTFIPSPTHCAIYAKSVADLHRQRRAIHGHALALQQLQRHGREDADSDIETTINTATATVQSFLESDTAIANTTATLSQCLNEHLEFMVTMQDRIDSGKNALIPTGIPSIDNNCGGIGLNEYWLVTGPTKSGKSVLTGNISMHAAIKGFPTMVFTNELGRVQYTGRLIAAEAEVLINGIDRHGFKDRAQQEAYQNALKKLKGIAGKTYKIDTSAGRYVEDIVAQIRHEAQAGFMLFIVDLIGKIRTRQKFGSREQELAHISLSLCDATKRFNVAIIAVAQENSDGDVRESKSLAMDCECWLKVAHVMTSPEKKRGFGKPDEKPEIVRDRRDIIVELARGFAAGDRIRCLFDGPRFQIRELINSNQEWMDD</sequence>
<dbReference type="GO" id="GO:0043139">
    <property type="term" value="F:5'-3' DNA helicase activity"/>
    <property type="evidence" value="ECO:0007669"/>
    <property type="project" value="UniProtKB-EC"/>
</dbReference>
<dbReference type="PROSITE" id="PS51199">
    <property type="entry name" value="SF4_HELICASE"/>
    <property type="match status" value="1"/>
</dbReference>
<evidence type="ECO:0000256" key="3">
    <source>
        <dbReference type="ARBA" id="ARBA00022741"/>
    </source>
</evidence>